<feature type="domain" description="Zn(2)-C6 fungal-type" evidence="4">
    <location>
        <begin position="18"/>
        <end position="51"/>
    </location>
</feature>
<dbReference type="AlphaFoldDB" id="A0AAD2H2S1"/>
<dbReference type="InterPro" id="IPR007219">
    <property type="entry name" value="XnlR_reg_dom"/>
</dbReference>
<dbReference type="GO" id="GO:0003677">
    <property type="term" value="F:DNA binding"/>
    <property type="evidence" value="ECO:0007669"/>
    <property type="project" value="InterPro"/>
</dbReference>
<evidence type="ECO:0000256" key="2">
    <source>
        <dbReference type="ARBA" id="ARBA00023242"/>
    </source>
</evidence>
<organism evidence="5 6">
    <name type="scientific">Mycena citricolor</name>
    <dbReference type="NCBI Taxonomy" id="2018698"/>
    <lineage>
        <taxon>Eukaryota</taxon>
        <taxon>Fungi</taxon>
        <taxon>Dikarya</taxon>
        <taxon>Basidiomycota</taxon>
        <taxon>Agaricomycotina</taxon>
        <taxon>Agaricomycetes</taxon>
        <taxon>Agaricomycetidae</taxon>
        <taxon>Agaricales</taxon>
        <taxon>Marasmiineae</taxon>
        <taxon>Mycenaceae</taxon>
        <taxon>Mycena</taxon>
    </lineage>
</organism>
<dbReference type="GO" id="GO:0000981">
    <property type="term" value="F:DNA-binding transcription factor activity, RNA polymerase II-specific"/>
    <property type="evidence" value="ECO:0007669"/>
    <property type="project" value="InterPro"/>
</dbReference>
<proteinExistence type="predicted"/>
<dbReference type="PANTHER" id="PTHR46910">
    <property type="entry name" value="TRANSCRIPTION FACTOR PDR1"/>
    <property type="match status" value="1"/>
</dbReference>
<name>A0AAD2H2S1_9AGAR</name>
<accession>A0AAD2H2S1</accession>
<evidence type="ECO:0000259" key="4">
    <source>
        <dbReference type="PROSITE" id="PS50048"/>
    </source>
</evidence>
<evidence type="ECO:0000313" key="6">
    <source>
        <dbReference type="Proteomes" id="UP001295794"/>
    </source>
</evidence>
<evidence type="ECO:0000256" key="3">
    <source>
        <dbReference type="SAM" id="MobiDB-lite"/>
    </source>
</evidence>
<dbReference type="SUPFAM" id="SSF57701">
    <property type="entry name" value="Zn2/Cys6 DNA-binding domain"/>
    <property type="match status" value="1"/>
</dbReference>
<dbReference type="Pfam" id="PF00172">
    <property type="entry name" value="Zn_clus"/>
    <property type="match status" value="1"/>
</dbReference>
<reference evidence="5" key="1">
    <citation type="submission" date="2023-11" db="EMBL/GenBank/DDBJ databases">
        <authorList>
            <person name="De Vega J J."/>
            <person name="De Vega J J."/>
        </authorList>
    </citation>
    <scope>NUCLEOTIDE SEQUENCE</scope>
</reference>
<feature type="region of interest" description="Disordered" evidence="3">
    <location>
        <begin position="112"/>
        <end position="133"/>
    </location>
</feature>
<comment type="caution">
    <text evidence="5">The sequence shown here is derived from an EMBL/GenBank/DDBJ whole genome shotgun (WGS) entry which is preliminary data.</text>
</comment>
<keyword evidence="6" id="KW-1185">Reference proteome</keyword>
<dbReference type="GO" id="GO:0008270">
    <property type="term" value="F:zinc ion binding"/>
    <property type="evidence" value="ECO:0007669"/>
    <property type="project" value="InterPro"/>
</dbReference>
<keyword evidence="1" id="KW-0479">Metal-binding</keyword>
<gene>
    <name evidence="5" type="ORF">MYCIT1_LOCUS11549</name>
</gene>
<protein>
    <recommendedName>
        <fullName evidence="4">Zn(2)-C6 fungal-type domain-containing protein</fullName>
    </recommendedName>
</protein>
<dbReference type="GO" id="GO:0006351">
    <property type="term" value="P:DNA-templated transcription"/>
    <property type="evidence" value="ECO:0007669"/>
    <property type="project" value="InterPro"/>
</dbReference>
<sequence length="790" mass="88861">MSDEVVIPGSKKRRLRGSCDICKRRKIRCDSAEMPGGRCSNCIAFNSECTHDNAKRKTVPGKNPLQENAALMNRSPEEHVAAIIQHTTGYIKDEDVRRVLLNVAHYARGLERDLENQGASPSNPSLTPPPADFTAAEGSQAIILKQEEEEPSVDGVLTERFERFTLDTDANRYFGKSSHYQLIDTAINVSEMCVRDNPKASNTLPPVKRSQFWDSQWEHEDIFREDERPPLLFPEPDLMHQLISIYFLRINTTLGLIHRPTFERSFALGLHLSDFHFGSVVLAICALASKYTDDPRVLYPGADSLLSSGWIYFRQIRPTRSSARRAINLYEAQTICLYVIYSQGSSTPETCWDLAGLAIRYAQDVGIHRRNRFEDKFLDEQWKRVFWVFLAMDALCSNYWGRPRATTISDYDLDYPVECDDDYWDSDPGASFQQPPGKLTYMSYVIAYVKLLEILGEAQNTIYLVKSKAKSAQAVKDTVANLDSSLNKWVANVPEHLRWDPKMEDPLFSVQSAILHISYYHIQIQVHRIFVVIPRVVKTMSSDQCNRFSWHSPSLVICINAARACGHIAEIAVKKGMGAHPHVLFAVFDSCVLLLMALWAGRNVGLTVDYAKMMRDVDICLSVLKTLEEQWHLAGRERDIICELMIAANMDTSLLRNLPRPINDMHTPGMSSASSGSSQESSPLSVPAGEPMYPELDLPLYTQDLQKPPLYDAFSWTDFMDATERGVGSMNAAPAFFSGGYDAGLAEMDMFAGPPSGSNWGDWNRYISNVEQMMGSGPAWNTGGMDPSHL</sequence>
<keyword evidence="2" id="KW-0539">Nucleus</keyword>
<dbReference type="PROSITE" id="PS00463">
    <property type="entry name" value="ZN2_CY6_FUNGAL_1"/>
    <property type="match status" value="1"/>
</dbReference>
<dbReference type="InterPro" id="IPR001138">
    <property type="entry name" value="Zn2Cys6_DnaBD"/>
</dbReference>
<feature type="compositionally biased region" description="Low complexity" evidence="3">
    <location>
        <begin position="671"/>
        <end position="685"/>
    </location>
</feature>
<evidence type="ECO:0000313" key="5">
    <source>
        <dbReference type="EMBL" id="CAK5268363.1"/>
    </source>
</evidence>
<dbReference type="Pfam" id="PF04082">
    <property type="entry name" value="Fungal_trans"/>
    <property type="match status" value="1"/>
</dbReference>
<evidence type="ECO:0000256" key="1">
    <source>
        <dbReference type="ARBA" id="ARBA00022723"/>
    </source>
</evidence>
<dbReference type="CDD" id="cd00067">
    <property type="entry name" value="GAL4"/>
    <property type="match status" value="1"/>
</dbReference>
<dbReference type="InterPro" id="IPR036864">
    <property type="entry name" value="Zn2-C6_fun-type_DNA-bd_sf"/>
</dbReference>
<dbReference type="SMART" id="SM00066">
    <property type="entry name" value="GAL4"/>
    <property type="match status" value="1"/>
</dbReference>
<dbReference type="CDD" id="cd12148">
    <property type="entry name" value="fungal_TF_MHR"/>
    <property type="match status" value="1"/>
</dbReference>
<dbReference type="Gene3D" id="4.10.240.10">
    <property type="entry name" value="Zn(2)-C6 fungal-type DNA-binding domain"/>
    <property type="match status" value="1"/>
</dbReference>
<dbReference type="EMBL" id="CAVNYO010000138">
    <property type="protein sequence ID" value="CAK5268363.1"/>
    <property type="molecule type" value="Genomic_DNA"/>
</dbReference>
<dbReference type="SMART" id="SM00906">
    <property type="entry name" value="Fungal_trans"/>
    <property type="match status" value="1"/>
</dbReference>
<dbReference type="PROSITE" id="PS50048">
    <property type="entry name" value="ZN2_CY6_FUNGAL_2"/>
    <property type="match status" value="1"/>
</dbReference>
<feature type="region of interest" description="Disordered" evidence="3">
    <location>
        <begin position="665"/>
        <end position="689"/>
    </location>
</feature>
<dbReference type="InterPro" id="IPR050987">
    <property type="entry name" value="AtrR-like"/>
</dbReference>
<dbReference type="Proteomes" id="UP001295794">
    <property type="component" value="Unassembled WGS sequence"/>
</dbReference>
<dbReference type="PANTHER" id="PTHR46910:SF38">
    <property type="entry name" value="ZN(2)-C6 FUNGAL-TYPE DOMAIN-CONTAINING PROTEIN"/>
    <property type="match status" value="1"/>
</dbReference>